<evidence type="ECO:0000313" key="2">
    <source>
        <dbReference type="EMBL" id="ADE10489.1"/>
    </source>
</evidence>
<dbReference type="Pfam" id="PF14301">
    <property type="entry name" value="DUF4376"/>
    <property type="match status" value="1"/>
</dbReference>
<dbReference type="KEGG" id="slt:Slit_0247"/>
<dbReference type="STRING" id="580332.Slit_0247"/>
<organism evidence="2 3">
    <name type="scientific">Sideroxydans lithotrophicus (strain ES-1)</name>
    <dbReference type="NCBI Taxonomy" id="580332"/>
    <lineage>
        <taxon>Bacteria</taxon>
        <taxon>Pseudomonadati</taxon>
        <taxon>Pseudomonadota</taxon>
        <taxon>Betaproteobacteria</taxon>
        <taxon>Nitrosomonadales</taxon>
        <taxon>Gallionellaceae</taxon>
        <taxon>Sideroxydans</taxon>
    </lineage>
</organism>
<dbReference type="eggNOG" id="ENOG5033503">
    <property type="taxonomic scope" value="Bacteria"/>
</dbReference>
<reference evidence="2 3" key="1">
    <citation type="submission" date="2010-03" db="EMBL/GenBank/DDBJ databases">
        <title>Complete sequence of Sideroxydans lithotrophicus ES-1.</title>
        <authorList>
            <consortium name="US DOE Joint Genome Institute"/>
            <person name="Lucas S."/>
            <person name="Copeland A."/>
            <person name="Lapidus A."/>
            <person name="Cheng J.-F."/>
            <person name="Bruce D."/>
            <person name="Goodwin L."/>
            <person name="Pitluck S."/>
            <person name="Munk A.C."/>
            <person name="Detter J.C."/>
            <person name="Han C."/>
            <person name="Tapia R."/>
            <person name="Larimer F."/>
            <person name="Land M."/>
            <person name="Hauser L."/>
            <person name="Kyrpides N."/>
            <person name="Ivanova N."/>
            <person name="Emerson D."/>
            <person name="Woyke T."/>
        </authorList>
    </citation>
    <scope>NUCLEOTIDE SEQUENCE [LARGE SCALE GENOMIC DNA]</scope>
    <source>
        <strain evidence="2 3">ES-1</strain>
    </source>
</reference>
<evidence type="ECO:0000259" key="1">
    <source>
        <dbReference type="Pfam" id="PF14301"/>
    </source>
</evidence>
<dbReference type="HOGENOM" id="CLU_1531528_0_0_4"/>
<feature type="domain" description="DUF4376" evidence="1">
    <location>
        <begin position="46"/>
        <end position="164"/>
    </location>
</feature>
<evidence type="ECO:0000313" key="3">
    <source>
        <dbReference type="Proteomes" id="UP000001625"/>
    </source>
</evidence>
<proteinExistence type="predicted"/>
<sequence length="175" mass="18879">MGFYIGNGKYYEGDKAAGEDIEVAQRPSPQHVFVGNSWVLDLMESKRSSWEKIKARRIVVMGGGVQVGASWFHSDETSRIQQLGLKDEARDMLAAGAAATDQLVIDGSPVIWKTMSGSFVPMTVQLALDIVAAVKVLDKRAHTAAEGHRIAMEAAADPAAYNFSASWPAVFPQGV</sequence>
<accession>D5CUF4</accession>
<keyword evidence="3" id="KW-1185">Reference proteome</keyword>
<name>D5CUF4_SIDLE</name>
<dbReference type="OrthoDB" id="8821413at2"/>
<dbReference type="RefSeq" id="WP_013028388.1">
    <property type="nucleotide sequence ID" value="NC_013959.1"/>
</dbReference>
<dbReference type="EMBL" id="CP001965">
    <property type="protein sequence ID" value="ADE10489.1"/>
    <property type="molecule type" value="Genomic_DNA"/>
</dbReference>
<protein>
    <recommendedName>
        <fullName evidence="1">DUF4376 domain-containing protein</fullName>
    </recommendedName>
</protein>
<dbReference type="InterPro" id="IPR025484">
    <property type="entry name" value="DUF4376"/>
</dbReference>
<dbReference type="AlphaFoldDB" id="D5CUF4"/>
<gene>
    <name evidence="2" type="ordered locus">Slit_0247</name>
</gene>
<dbReference type="Proteomes" id="UP000001625">
    <property type="component" value="Chromosome"/>
</dbReference>